<accession>A0AAD3T1Y0</accession>
<dbReference type="EMBL" id="BSYO01000021">
    <property type="protein sequence ID" value="GMH20211.1"/>
    <property type="molecule type" value="Genomic_DNA"/>
</dbReference>
<evidence type="ECO:0000313" key="2">
    <source>
        <dbReference type="EMBL" id="GMH20211.1"/>
    </source>
</evidence>
<feature type="region of interest" description="Disordered" evidence="1">
    <location>
        <begin position="28"/>
        <end position="59"/>
    </location>
</feature>
<protein>
    <submittedName>
        <fullName evidence="2">Uncharacterized protein</fullName>
    </submittedName>
</protein>
<gene>
    <name evidence="2" type="ORF">Nepgr_022052</name>
</gene>
<proteinExistence type="predicted"/>
<keyword evidence="3" id="KW-1185">Reference proteome</keyword>
<reference evidence="2" key="1">
    <citation type="submission" date="2023-05" db="EMBL/GenBank/DDBJ databases">
        <title>Nepenthes gracilis genome sequencing.</title>
        <authorList>
            <person name="Fukushima K."/>
        </authorList>
    </citation>
    <scope>NUCLEOTIDE SEQUENCE</scope>
    <source>
        <strain evidence="2">SING2019-196</strain>
    </source>
</reference>
<sequence>MQRKKLQETVESPNRIRRWRGEEFAKAEEEALGNSGNGHSRDVRLNETWPPFPRVQGSSSAGVRNQRVYFYGFKGRPGPEKSEGIFLWVQGRPALV</sequence>
<evidence type="ECO:0000313" key="3">
    <source>
        <dbReference type="Proteomes" id="UP001279734"/>
    </source>
</evidence>
<comment type="caution">
    <text evidence="2">The sequence shown here is derived from an EMBL/GenBank/DDBJ whole genome shotgun (WGS) entry which is preliminary data.</text>
</comment>
<evidence type="ECO:0000256" key="1">
    <source>
        <dbReference type="SAM" id="MobiDB-lite"/>
    </source>
</evidence>
<name>A0AAD3T1Y0_NEPGR</name>
<dbReference type="Proteomes" id="UP001279734">
    <property type="component" value="Unassembled WGS sequence"/>
</dbReference>
<dbReference type="AlphaFoldDB" id="A0AAD3T1Y0"/>
<organism evidence="2 3">
    <name type="scientific">Nepenthes gracilis</name>
    <name type="common">Slender pitcher plant</name>
    <dbReference type="NCBI Taxonomy" id="150966"/>
    <lineage>
        <taxon>Eukaryota</taxon>
        <taxon>Viridiplantae</taxon>
        <taxon>Streptophyta</taxon>
        <taxon>Embryophyta</taxon>
        <taxon>Tracheophyta</taxon>
        <taxon>Spermatophyta</taxon>
        <taxon>Magnoliopsida</taxon>
        <taxon>eudicotyledons</taxon>
        <taxon>Gunneridae</taxon>
        <taxon>Pentapetalae</taxon>
        <taxon>Caryophyllales</taxon>
        <taxon>Nepenthaceae</taxon>
        <taxon>Nepenthes</taxon>
    </lineage>
</organism>